<evidence type="ECO:0000313" key="2">
    <source>
        <dbReference type="EMBL" id="PQO42740.1"/>
    </source>
</evidence>
<organism evidence="2 3">
    <name type="scientific">Blastopirellula marina</name>
    <dbReference type="NCBI Taxonomy" id="124"/>
    <lineage>
        <taxon>Bacteria</taxon>
        <taxon>Pseudomonadati</taxon>
        <taxon>Planctomycetota</taxon>
        <taxon>Planctomycetia</taxon>
        <taxon>Pirellulales</taxon>
        <taxon>Pirellulaceae</taxon>
        <taxon>Blastopirellula</taxon>
    </lineage>
</organism>
<reference evidence="2 3" key="1">
    <citation type="submission" date="2018-02" db="EMBL/GenBank/DDBJ databases">
        <title>Comparative genomes isolates from brazilian mangrove.</title>
        <authorList>
            <person name="Araujo J.E."/>
            <person name="Taketani R.G."/>
            <person name="Silva M.C.P."/>
            <person name="Loureco M.V."/>
            <person name="Andreote F.D."/>
        </authorList>
    </citation>
    <scope>NUCLEOTIDE SEQUENCE [LARGE SCALE GENOMIC DNA]</scope>
    <source>
        <strain evidence="2 3">NAP PRIS-MGV</strain>
    </source>
</reference>
<dbReference type="OrthoDB" id="279714at2"/>
<accession>A0A2S8GEJ8</accession>
<dbReference type="AlphaFoldDB" id="A0A2S8GEJ8"/>
<comment type="caution">
    <text evidence="2">The sequence shown here is derived from an EMBL/GenBank/DDBJ whole genome shotgun (WGS) entry which is preliminary data.</text>
</comment>
<keyword evidence="1" id="KW-0812">Transmembrane</keyword>
<gene>
    <name evidence="2" type="ORF">C5Y98_00880</name>
</gene>
<dbReference type="Proteomes" id="UP000239388">
    <property type="component" value="Unassembled WGS sequence"/>
</dbReference>
<evidence type="ECO:0000256" key="1">
    <source>
        <dbReference type="SAM" id="Phobius"/>
    </source>
</evidence>
<evidence type="ECO:0000313" key="3">
    <source>
        <dbReference type="Proteomes" id="UP000239388"/>
    </source>
</evidence>
<feature type="transmembrane region" description="Helical" evidence="1">
    <location>
        <begin position="116"/>
        <end position="139"/>
    </location>
</feature>
<protein>
    <submittedName>
        <fullName evidence="2">Uncharacterized protein</fullName>
    </submittedName>
</protein>
<dbReference type="EMBL" id="PUIB01000002">
    <property type="protein sequence ID" value="PQO42740.1"/>
    <property type="molecule type" value="Genomic_DNA"/>
</dbReference>
<proteinExistence type="predicted"/>
<feature type="transmembrane region" description="Helical" evidence="1">
    <location>
        <begin position="83"/>
        <end position="104"/>
    </location>
</feature>
<name>A0A2S8GEJ8_9BACT</name>
<sequence length="149" mass="16021">MTTPNANTSTKSEAPKVAAHDFWPCLWMLLGVLGVFPLFAAYGYNRYELHGVFSAATAATVVLLGMEAALVLTILFRDSDFKIPSVLLGTFFRTGIPLVFGMLMHTAGGPLAEAGLFGMILVYYLLTLAVETVLAVQLVSQTSIFKKAA</sequence>
<feature type="transmembrane region" description="Helical" evidence="1">
    <location>
        <begin position="21"/>
        <end position="40"/>
    </location>
</feature>
<feature type="transmembrane region" description="Helical" evidence="1">
    <location>
        <begin position="52"/>
        <end position="76"/>
    </location>
</feature>
<dbReference type="RefSeq" id="WP_105350685.1">
    <property type="nucleotide sequence ID" value="NZ_PUIB01000002.1"/>
</dbReference>
<keyword evidence="1" id="KW-0472">Membrane</keyword>
<keyword evidence="1" id="KW-1133">Transmembrane helix</keyword>